<accession>A0ABW6HJ02</accession>
<gene>
    <name evidence="1" type="ORF">ACFX5D_03355</name>
</gene>
<proteinExistence type="predicted"/>
<evidence type="ECO:0000313" key="1">
    <source>
        <dbReference type="EMBL" id="MFE3847004.1"/>
    </source>
</evidence>
<organism evidence="1 2">
    <name type="scientific">Flavobacterium fructosi</name>
    <dbReference type="NCBI Taxonomy" id="3230416"/>
    <lineage>
        <taxon>Bacteria</taxon>
        <taxon>Pseudomonadati</taxon>
        <taxon>Bacteroidota</taxon>
        <taxon>Flavobacteriia</taxon>
        <taxon>Flavobacteriales</taxon>
        <taxon>Flavobacteriaceae</taxon>
        <taxon>Flavobacterium</taxon>
    </lineage>
</organism>
<comment type="caution">
    <text evidence="1">The sequence shown here is derived from an EMBL/GenBank/DDBJ whole genome shotgun (WGS) entry which is preliminary data.</text>
</comment>
<dbReference type="EMBL" id="JBHZQA010000002">
    <property type="protein sequence ID" value="MFE3847004.1"/>
    <property type="molecule type" value="Genomic_DNA"/>
</dbReference>
<sequence>MIIKENEYKEIRNTDLGKNIPVKILKINEFDIKIKDLIENTEYKIYKVSQIGHPTKTPYINDKMIEGCGFKKNISGNYELNDIVIIECIPIIKQINLSKQQEFERDFYGHKILLKTDVNDFIQNNIETIHNTTLREFKTKNDTVFCVEDFCEKLIEFGVTNFDFEKLLIEQCKPF</sequence>
<keyword evidence="2" id="KW-1185">Reference proteome</keyword>
<protein>
    <submittedName>
        <fullName evidence="1">Uncharacterized protein</fullName>
    </submittedName>
</protein>
<name>A0ABW6HJ02_9FLAO</name>
<dbReference type="RefSeq" id="WP_379856844.1">
    <property type="nucleotide sequence ID" value="NZ_JBHZQA010000002.1"/>
</dbReference>
<evidence type="ECO:0000313" key="2">
    <source>
        <dbReference type="Proteomes" id="UP001600039"/>
    </source>
</evidence>
<reference evidence="1 2" key="1">
    <citation type="submission" date="2024-06" db="EMBL/GenBank/DDBJ databases">
        <title>Flavobacterium spp. isolated from glacier.</title>
        <authorList>
            <person name="Han D."/>
        </authorList>
    </citation>
    <scope>NUCLEOTIDE SEQUENCE [LARGE SCALE GENOMIC DNA]</scope>
    <source>
        <strain evidence="1 2">LB3P45</strain>
    </source>
</reference>
<dbReference type="Proteomes" id="UP001600039">
    <property type="component" value="Unassembled WGS sequence"/>
</dbReference>